<dbReference type="Gene3D" id="4.10.280.10">
    <property type="entry name" value="Helix-loop-helix DNA-binding domain"/>
    <property type="match status" value="1"/>
</dbReference>
<organism evidence="2 3">
    <name type="scientific">Romanomermis culicivorax</name>
    <name type="common">Nematode worm</name>
    <dbReference type="NCBI Taxonomy" id="13658"/>
    <lineage>
        <taxon>Eukaryota</taxon>
        <taxon>Metazoa</taxon>
        <taxon>Ecdysozoa</taxon>
        <taxon>Nematoda</taxon>
        <taxon>Enoplea</taxon>
        <taxon>Dorylaimia</taxon>
        <taxon>Mermithida</taxon>
        <taxon>Mermithoidea</taxon>
        <taxon>Mermithidae</taxon>
        <taxon>Romanomermis</taxon>
    </lineage>
</organism>
<name>A0A915K2I8_ROMCU</name>
<protein>
    <submittedName>
        <fullName evidence="3">BHLH domain-containing protein</fullName>
    </submittedName>
</protein>
<evidence type="ECO:0000313" key="2">
    <source>
        <dbReference type="Proteomes" id="UP000887565"/>
    </source>
</evidence>
<reference evidence="3" key="1">
    <citation type="submission" date="2022-11" db="UniProtKB">
        <authorList>
            <consortium name="WormBaseParasite"/>
        </authorList>
    </citation>
    <scope>IDENTIFICATION</scope>
</reference>
<dbReference type="InterPro" id="IPR011598">
    <property type="entry name" value="bHLH_dom"/>
</dbReference>
<dbReference type="AlphaFoldDB" id="A0A915K2I8"/>
<proteinExistence type="predicted"/>
<dbReference type="Pfam" id="PF00010">
    <property type="entry name" value="HLH"/>
    <property type="match status" value="1"/>
</dbReference>
<dbReference type="SUPFAM" id="SSF47459">
    <property type="entry name" value="HLH, helix-loop-helix DNA-binding domain"/>
    <property type="match status" value="1"/>
</dbReference>
<evidence type="ECO:0000259" key="1">
    <source>
        <dbReference type="Pfam" id="PF00010"/>
    </source>
</evidence>
<dbReference type="WBParaSite" id="nRc.2.0.1.t32535-RA">
    <property type="protein sequence ID" value="nRc.2.0.1.t32535-RA"/>
    <property type="gene ID" value="nRc.2.0.1.g32535"/>
</dbReference>
<feature type="domain" description="BHLH" evidence="1">
    <location>
        <begin position="49"/>
        <end position="83"/>
    </location>
</feature>
<evidence type="ECO:0000313" key="3">
    <source>
        <dbReference type="WBParaSite" id="nRc.2.0.1.t32535-RA"/>
    </source>
</evidence>
<dbReference type="GO" id="GO:0046983">
    <property type="term" value="F:protein dimerization activity"/>
    <property type="evidence" value="ECO:0007669"/>
    <property type="project" value="InterPro"/>
</dbReference>
<dbReference type="Proteomes" id="UP000887565">
    <property type="component" value="Unplaced"/>
</dbReference>
<keyword evidence="2" id="KW-1185">Reference proteome</keyword>
<dbReference type="InterPro" id="IPR036638">
    <property type="entry name" value="HLH_DNA-bd_sf"/>
</dbReference>
<sequence>MDSRRTLADISNMENHCSDVFDYDFDNDNDKNCDYVENLAPDELLWDTLFAQLRSLIPTIPKNSEISTLELLKRATEYISFLKEQLYRSN</sequence>
<accession>A0A915K2I8</accession>